<dbReference type="Pfam" id="PF01648">
    <property type="entry name" value="ACPS"/>
    <property type="match status" value="1"/>
</dbReference>
<keyword evidence="1 3" id="KW-0808">Transferase</keyword>
<dbReference type="InterPro" id="IPR037143">
    <property type="entry name" value="4-PPantetheinyl_Trfase_dom_sf"/>
</dbReference>
<dbReference type="SUPFAM" id="SSF56214">
    <property type="entry name" value="4'-phosphopantetheinyl transferase"/>
    <property type="match status" value="1"/>
</dbReference>
<name>A0ABZ0IYM9_9BURK</name>
<dbReference type="RefSeq" id="WP_317700593.1">
    <property type="nucleotide sequence ID" value="NZ_CP136921.1"/>
</dbReference>
<dbReference type="InterPro" id="IPR008278">
    <property type="entry name" value="4-PPantetheinyl_Trfase_dom"/>
</dbReference>
<evidence type="ECO:0000313" key="3">
    <source>
        <dbReference type="EMBL" id="WOO31107.1"/>
    </source>
</evidence>
<dbReference type="GO" id="GO:0016740">
    <property type="term" value="F:transferase activity"/>
    <property type="evidence" value="ECO:0007669"/>
    <property type="project" value="UniProtKB-KW"/>
</dbReference>
<protein>
    <submittedName>
        <fullName evidence="3">4'-phosphopantetheinyl transferase superfamily protein</fullName>
    </submittedName>
</protein>
<dbReference type="Gene3D" id="3.90.470.20">
    <property type="entry name" value="4'-phosphopantetheinyl transferase domain"/>
    <property type="match status" value="1"/>
</dbReference>
<sequence length="205" mass="21274">MPCPFAGDRLAGAPQAHALDTRLAQAVAPGQERDHARAQARAALRRLLAAVLGCAPQALSVSDARGIPPRLGWTTGGRSGLDAIGLSISHAPGLSLVAWCPKGAVGVDVQAVPYATDRAELWRTAALFFPPDRLEALAEHASDALFSEAFAGHWAAHEAALKCLGQGLVEYTPTLAARLTGVRTAALTLPGWAAADVVAAIAWRP</sequence>
<reference evidence="3 4" key="1">
    <citation type="submission" date="2023-03" db="EMBL/GenBank/DDBJ databases">
        <title>Diaphorobacter basophil sp. nov., isolated from a sewage-treatment plant.</title>
        <authorList>
            <person name="Yang K."/>
        </authorList>
    </citation>
    <scope>NUCLEOTIDE SEQUENCE [LARGE SCALE GENOMIC DNA]</scope>
    <source>
        <strain evidence="3 4">Y-1</strain>
    </source>
</reference>
<organism evidence="3 4">
    <name type="scientific">Diaphorobacter limosus</name>
    <dbReference type="NCBI Taxonomy" id="3036128"/>
    <lineage>
        <taxon>Bacteria</taxon>
        <taxon>Pseudomonadati</taxon>
        <taxon>Pseudomonadota</taxon>
        <taxon>Betaproteobacteria</taxon>
        <taxon>Burkholderiales</taxon>
        <taxon>Comamonadaceae</taxon>
        <taxon>Diaphorobacter</taxon>
    </lineage>
</organism>
<feature type="domain" description="4'-phosphopantetheinyl transferase" evidence="2">
    <location>
        <begin position="104"/>
        <end position="173"/>
    </location>
</feature>
<evidence type="ECO:0000313" key="4">
    <source>
        <dbReference type="Proteomes" id="UP001303211"/>
    </source>
</evidence>
<gene>
    <name evidence="3" type="ORF">P4826_11835</name>
</gene>
<dbReference type="EMBL" id="CP136921">
    <property type="protein sequence ID" value="WOO31107.1"/>
    <property type="molecule type" value="Genomic_DNA"/>
</dbReference>
<proteinExistence type="predicted"/>
<evidence type="ECO:0000256" key="1">
    <source>
        <dbReference type="ARBA" id="ARBA00022679"/>
    </source>
</evidence>
<dbReference type="Proteomes" id="UP001303211">
    <property type="component" value="Chromosome"/>
</dbReference>
<evidence type="ECO:0000259" key="2">
    <source>
        <dbReference type="Pfam" id="PF01648"/>
    </source>
</evidence>
<keyword evidence="4" id="KW-1185">Reference proteome</keyword>
<accession>A0ABZ0IYM9</accession>